<dbReference type="Proteomes" id="UP000199026">
    <property type="component" value="Unassembled WGS sequence"/>
</dbReference>
<keyword evidence="3" id="KW-1185">Reference proteome</keyword>
<protein>
    <submittedName>
        <fullName evidence="2">Uncharacterized protein</fullName>
    </submittedName>
</protein>
<gene>
    <name evidence="2" type="ORF">SAMN05444486_101864</name>
</gene>
<evidence type="ECO:0000313" key="2">
    <source>
        <dbReference type="EMBL" id="SDY22690.1"/>
    </source>
</evidence>
<evidence type="ECO:0000313" key="3">
    <source>
        <dbReference type="Proteomes" id="UP000199026"/>
    </source>
</evidence>
<accession>A0A1H3I4T4</accession>
<organism evidence="2 3">
    <name type="scientific">Lentibacter algarum</name>
    <dbReference type="NCBI Taxonomy" id="576131"/>
    <lineage>
        <taxon>Bacteria</taxon>
        <taxon>Pseudomonadati</taxon>
        <taxon>Pseudomonadota</taxon>
        <taxon>Alphaproteobacteria</taxon>
        <taxon>Rhodobacterales</taxon>
        <taxon>Roseobacteraceae</taxon>
        <taxon>Lentibacter</taxon>
    </lineage>
</organism>
<name>A0A1H3I4T4_9RHOB</name>
<proteinExistence type="predicted"/>
<dbReference type="AlphaFoldDB" id="A0A1H3I4T4"/>
<feature type="region of interest" description="Disordered" evidence="1">
    <location>
        <begin position="1"/>
        <end position="40"/>
    </location>
</feature>
<dbReference type="EMBL" id="FNPR01000001">
    <property type="protein sequence ID" value="SDY22690.1"/>
    <property type="molecule type" value="Genomic_DNA"/>
</dbReference>
<reference evidence="2 3" key="1">
    <citation type="submission" date="2016-10" db="EMBL/GenBank/DDBJ databases">
        <authorList>
            <person name="de Groot N.N."/>
        </authorList>
    </citation>
    <scope>NUCLEOTIDE SEQUENCE [LARGE SCALE GENOMIC DNA]</scope>
    <source>
        <strain evidence="2 3">DSM 24677</strain>
    </source>
</reference>
<evidence type="ECO:0000256" key="1">
    <source>
        <dbReference type="SAM" id="MobiDB-lite"/>
    </source>
</evidence>
<sequence>MRTFSGSTLHHTLAQATAPTGASDLGPTHIKKSGDQFSLL</sequence>
<feature type="compositionally biased region" description="Polar residues" evidence="1">
    <location>
        <begin position="1"/>
        <end position="20"/>
    </location>
</feature>